<organism evidence="2 3">
    <name type="scientific">Lederbergia ruris</name>
    <dbReference type="NCBI Taxonomy" id="217495"/>
    <lineage>
        <taxon>Bacteria</taxon>
        <taxon>Bacillati</taxon>
        <taxon>Bacillota</taxon>
        <taxon>Bacilli</taxon>
        <taxon>Bacillales</taxon>
        <taxon>Bacillaceae</taxon>
        <taxon>Lederbergia</taxon>
    </lineage>
</organism>
<comment type="caution">
    <text evidence="2">The sequence shown here is derived from an EMBL/GenBank/DDBJ whole genome shotgun (WGS) entry which is preliminary data.</text>
</comment>
<feature type="domain" description="PIN" evidence="1">
    <location>
        <begin position="6"/>
        <end position="127"/>
    </location>
</feature>
<evidence type="ECO:0000313" key="2">
    <source>
        <dbReference type="EMBL" id="GIN56805.1"/>
    </source>
</evidence>
<dbReference type="EMBL" id="BORB01000007">
    <property type="protein sequence ID" value="GIN56805.1"/>
    <property type="molecule type" value="Genomic_DNA"/>
</dbReference>
<reference evidence="2 3" key="1">
    <citation type="submission" date="2021-03" db="EMBL/GenBank/DDBJ databases">
        <title>Antimicrobial resistance genes in bacteria isolated from Japanese honey, and their potential for conferring macrolide and lincosamide resistance in the American foulbrood pathogen Paenibacillus larvae.</title>
        <authorList>
            <person name="Okamoto M."/>
            <person name="Kumagai M."/>
            <person name="Kanamori H."/>
            <person name="Takamatsu D."/>
        </authorList>
    </citation>
    <scope>NUCLEOTIDE SEQUENCE [LARGE SCALE GENOMIC DNA]</scope>
    <source>
        <strain evidence="2 3">J8TS2</strain>
    </source>
</reference>
<dbReference type="InterPro" id="IPR029060">
    <property type="entry name" value="PIN-like_dom_sf"/>
</dbReference>
<dbReference type="Pfam" id="PF01850">
    <property type="entry name" value="PIN"/>
    <property type="match status" value="1"/>
</dbReference>
<evidence type="ECO:0000259" key="1">
    <source>
        <dbReference type="Pfam" id="PF01850"/>
    </source>
</evidence>
<dbReference type="Proteomes" id="UP000679950">
    <property type="component" value="Unassembled WGS sequence"/>
</dbReference>
<evidence type="ECO:0000313" key="3">
    <source>
        <dbReference type="Proteomes" id="UP000679950"/>
    </source>
</evidence>
<gene>
    <name evidence="2" type="ORF">J8TS2_11240</name>
</gene>
<dbReference type="GO" id="GO:0003677">
    <property type="term" value="F:DNA binding"/>
    <property type="evidence" value="ECO:0007669"/>
    <property type="project" value="UniProtKB-KW"/>
</dbReference>
<protein>
    <submittedName>
        <fullName evidence="2">DNA-binding protein</fullName>
    </submittedName>
</protein>
<dbReference type="SUPFAM" id="SSF88723">
    <property type="entry name" value="PIN domain-like"/>
    <property type="match status" value="1"/>
</dbReference>
<dbReference type="PANTHER" id="PTHR42188:SF1">
    <property type="entry name" value="23S RRNA-SPECIFIC ENDONUCLEASE VAPC20"/>
    <property type="match status" value="1"/>
</dbReference>
<dbReference type="InterPro" id="IPR039018">
    <property type="entry name" value="VapC20-like"/>
</dbReference>
<keyword evidence="2" id="KW-0238">DNA-binding</keyword>
<dbReference type="Gene3D" id="3.40.50.1010">
    <property type="entry name" value="5'-nuclease"/>
    <property type="match status" value="1"/>
</dbReference>
<proteinExistence type="predicted"/>
<name>A0ABQ4KFR1_9BACI</name>
<keyword evidence="3" id="KW-1185">Reference proteome</keyword>
<dbReference type="RefSeq" id="WP_158321607.1">
    <property type="nucleotide sequence ID" value="NZ_BORB01000007.1"/>
</dbReference>
<dbReference type="InterPro" id="IPR002716">
    <property type="entry name" value="PIN_dom"/>
</dbReference>
<accession>A0ABQ4KFR1</accession>
<sequence length="136" mass="15573">MKDNKYFIDTSALIALNDARDQYHTEARDIATTLNNCQFFISDAVINETYTLLRYRLGFQKAAYFLQTVLSGDSFVIADVTNATRLHTQGILEQFSDQKISYCDALSVAIMKEMQISKIFAFDHHFELMGTQLVRP</sequence>
<dbReference type="PANTHER" id="PTHR42188">
    <property type="entry name" value="23S RRNA-SPECIFIC ENDONUCLEASE VAPC20"/>
    <property type="match status" value="1"/>
</dbReference>